<organism evidence="3">
    <name type="scientific">Sesamum latifolium</name>
    <dbReference type="NCBI Taxonomy" id="2727402"/>
    <lineage>
        <taxon>Eukaryota</taxon>
        <taxon>Viridiplantae</taxon>
        <taxon>Streptophyta</taxon>
        <taxon>Embryophyta</taxon>
        <taxon>Tracheophyta</taxon>
        <taxon>Spermatophyta</taxon>
        <taxon>Magnoliopsida</taxon>
        <taxon>eudicotyledons</taxon>
        <taxon>Gunneridae</taxon>
        <taxon>Pentapetalae</taxon>
        <taxon>asterids</taxon>
        <taxon>lamiids</taxon>
        <taxon>Lamiales</taxon>
        <taxon>Pedaliaceae</taxon>
        <taxon>Sesamum</taxon>
    </lineage>
</organism>
<gene>
    <name evidence="3" type="ORF">Slati_0473800</name>
</gene>
<dbReference type="EMBL" id="JACGWN010000002">
    <property type="protein sequence ID" value="KAL0458466.1"/>
    <property type="molecule type" value="Genomic_DNA"/>
</dbReference>
<dbReference type="Pfam" id="PF25597">
    <property type="entry name" value="SH3_retrovirus"/>
    <property type="match status" value="1"/>
</dbReference>
<evidence type="ECO:0000313" key="3">
    <source>
        <dbReference type="EMBL" id="KAL0458466.1"/>
    </source>
</evidence>
<dbReference type="PANTHER" id="PTHR11439">
    <property type="entry name" value="GAG-POL-RELATED RETROTRANSPOSON"/>
    <property type="match status" value="1"/>
</dbReference>
<reference evidence="3" key="2">
    <citation type="journal article" date="2024" name="Plant">
        <title>Genomic evolution and insights into agronomic trait innovations of Sesamum species.</title>
        <authorList>
            <person name="Miao H."/>
            <person name="Wang L."/>
            <person name="Qu L."/>
            <person name="Liu H."/>
            <person name="Sun Y."/>
            <person name="Le M."/>
            <person name="Wang Q."/>
            <person name="Wei S."/>
            <person name="Zheng Y."/>
            <person name="Lin W."/>
            <person name="Duan Y."/>
            <person name="Cao H."/>
            <person name="Xiong S."/>
            <person name="Wang X."/>
            <person name="Wei L."/>
            <person name="Li C."/>
            <person name="Ma Q."/>
            <person name="Ju M."/>
            <person name="Zhao R."/>
            <person name="Li G."/>
            <person name="Mu C."/>
            <person name="Tian Q."/>
            <person name="Mei H."/>
            <person name="Zhang T."/>
            <person name="Gao T."/>
            <person name="Zhang H."/>
        </authorList>
    </citation>
    <scope>NUCLEOTIDE SEQUENCE</scope>
    <source>
        <strain evidence="3">KEN1</strain>
    </source>
</reference>
<evidence type="ECO:0000259" key="1">
    <source>
        <dbReference type="Pfam" id="PF22936"/>
    </source>
</evidence>
<reference evidence="3" key="1">
    <citation type="submission" date="2020-06" db="EMBL/GenBank/DDBJ databases">
        <authorList>
            <person name="Li T."/>
            <person name="Hu X."/>
            <person name="Zhang T."/>
            <person name="Song X."/>
            <person name="Zhang H."/>
            <person name="Dai N."/>
            <person name="Sheng W."/>
            <person name="Hou X."/>
            <person name="Wei L."/>
        </authorList>
    </citation>
    <scope>NUCLEOTIDE SEQUENCE</scope>
    <source>
        <strain evidence="3">KEN1</strain>
        <tissue evidence="3">Leaf</tissue>
    </source>
</reference>
<dbReference type="InterPro" id="IPR054722">
    <property type="entry name" value="PolX-like_BBD"/>
</dbReference>
<dbReference type="Pfam" id="PF22936">
    <property type="entry name" value="Pol_BBD"/>
    <property type="match status" value="1"/>
</dbReference>
<feature type="domain" description="Retrovirus-related Pol polyprotein from transposon TNT 1-94-like beta-barrel" evidence="1">
    <location>
        <begin position="1"/>
        <end position="50"/>
    </location>
</feature>
<name>A0AAW2XXH5_9LAMI</name>
<dbReference type="InterPro" id="IPR057670">
    <property type="entry name" value="SH3_retrovirus"/>
</dbReference>
<dbReference type="PANTHER" id="PTHR11439:SF491">
    <property type="entry name" value="INTEGRASE CATALYTIC DOMAIN-CONTAINING PROTEIN"/>
    <property type="match status" value="1"/>
</dbReference>
<proteinExistence type="predicted"/>
<dbReference type="AlphaFoldDB" id="A0AAW2XXH5"/>
<evidence type="ECO:0000259" key="2">
    <source>
        <dbReference type="Pfam" id="PF25597"/>
    </source>
</evidence>
<comment type="caution">
    <text evidence="3">The sequence shown here is derived from an EMBL/GenBank/DDBJ whole genome shotgun (WGS) entry which is preliminary data.</text>
</comment>
<sequence length="495" mass="55922">MANEKLCDVKGLGDVCMTFENGFKLILKNVRHVPELAHNLISCSALEEEGLEGRWDYVHADVWGSANVDTHGDKVRCLLISSGLAKTFWGEALLTAAYLINRSPSVPLLGKIPECVWTDSDVNLSSLCIFGCSAFALTDGDKLDPRSQKCIFIGYPEGVKGYRLWNRSQPGFKVIISRNVIFNESEFSCLSKIPKNTDEYNIEGTFNKVEDKLEDNQQGEEVREEQTENNENINPELENVENQYLLARDRERRQSRLPSRFKDFHLALNAEGIEPTSYDEALKTPESNHWIKAMKEEMKSLHDNKIWVLVPKPKNVSLVDYLGNAKKILGMTIERDRRNSTIFLNQSSYVKSVLKNFSMTNSKPPSVPFAAHFQLCKDQSPKTDSEKEKMKNVPYSNAIGSVMYLMVSTRPDIAYSVSCLSRFMSNPGSSHWEALKWLLRYLKGSVNNGIKFSKCSQGANLVGYVDSNYANDRDSRKSTTSYVFTLCGACISWKS</sequence>
<protein>
    <submittedName>
        <fullName evidence="3">Retrovirus-related Pol polyprotein from transposon TNT 1-94</fullName>
    </submittedName>
</protein>
<accession>A0AAW2XXH5</accession>
<feature type="domain" description="Retroviral polymerase SH3-like" evidence="2">
    <location>
        <begin position="132"/>
        <end position="188"/>
    </location>
</feature>